<organism evidence="2 3">
    <name type="scientific">Haloechinothrix salitolerans</name>
    <dbReference type="NCBI Taxonomy" id="926830"/>
    <lineage>
        <taxon>Bacteria</taxon>
        <taxon>Bacillati</taxon>
        <taxon>Actinomycetota</taxon>
        <taxon>Actinomycetes</taxon>
        <taxon>Pseudonocardiales</taxon>
        <taxon>Pseudonocardiaceae</taxon>
        <taxon>Haloechinothrix</taxon>
    </lineage>
</organism>
<sequence length="114" mass="12628">MDKDKLIGPRHNTATGLPEDDVEIEGVGTVRVRGLSRAETFKVQQIKGTEAAEQRILAWGLIDPELTENEVRQWQANSPAGEMEPVADKIRELSGLTKGADKEAYKSVRDEPDE</sequence>
<keyword evidence="3" id="KW-1185">Reference proteome</keyword>
<proteinExistence type="predicted"/>
<gene>
    <name evidence="2" type="ORF">ACFQGD_10425</name>
</gene>
<comment type="caution">
    <text evidence="2">The sequence shown here is derived from an EMBL/GenBank/DDBJ whole genome shotgun (WGS) entry which is preliminary data.</text>
</comment>
<reference evidence="3" key="1">
    <citation type="journal article" date="2019" name="Int. J. Syst. Evol. Microbiol.">
        <title>The Global Catalogue of Microorganisms (GCM) 10K type strain sequencing project: providing services to taxonomists for standard genome sequencing and annotation.</title>
        <authorList>
            <consortium name="The Broad Institute Genomics Platform"/>
            <consortium name="The Broad Institute Genome Sequencing Center for Infectious Disease"/>
            <person name="Wu L."/>
            <person name="Ma J."/>
        </authorList>
    </citation>
    <scope>NUCLEOTIDE SEQUENCE [LARGE SCALE GENOMIC DNA]</scope>
    <source>
        <strain evidence="3">KCTC 32255</strain>
    </source>
</reference>
<evidence type="ECO:0000313" key="2">
    <source>
        <dbReference type="EMBL" id="MFC6867565.1"/>
    </source>
</evidence>
<accession>A0ABW2BWW6</accession>
<dbReference type="RefSeq" id="WP_345400032.1">
    <property type="nucleotide sequence ID" value="NZ_BAABLA010000096.1"/>
</dbReference>
<evidence type="ECO:0000313" key="3">
    <source>
        <dbReference type="Proteomes" id="UP001596337"/>
    </source>
</evidence>
<feature type="compositionally biased region" description="Basic and acidic residues" evidence="1">
    <location>
        <begin position="99"/>
        <end position="114"/>
    </location>
</feature>
<evidence type="ECO:0000256" key="1">
    <source>
        <dbReference type="SAM" id="MobiDB-lite"/>
    </source>
</evidence>
<name>A0ABW2BWW6_9PSEU</name>
<dbReference type="EMBL" id="JBHSXX010000001">
    <property type="protein sequence ID" value="MFC6867565.1"/>
    <property type="molecule type" value="Genomic_DNA"/>
</dbReference>
<feature type="region of interest" description="Disordered" evidence="1">
    <location>
        <begin position="93"/>
        <end position="114"/>
    </location>
</feature>
<dbReference type="Proteomes" id="UP001596337">
    <property type="component" value="Unassembled WGS sequence"/>
</dbReference>
<protein>
    <submittedName>
        <fullName evidence="2">Uncharacterized protein</fullName>
    </submittedName>
</protein>